<reference evidence="1 2" key="1">
    <citation type="submission" date="2021-05" db="EMBL/GenBank/DDBJ databases">
        <title>Kineosporia and Streptomyces sp. nov. two new marine actinobacteria isolated from Coral.</title>
        <authorList>
            <person name="Buangrab K."/>
            <person name="Sutthacheep M."/>
            <person name="Yeemin T."/>
            <person name="Harunari E."/>
            <person name="Igarashi Y."/>
            <person name="Kanchanasin P."/>
            <person name="Tanasupawat S."/>
            <person name="Phongsopitanun W."/>
        </authorList>
    </citation>
    <scope>NUCLEOTIDE SEQUENCE [LARGE SCALE GENOMIC DNA]</scope>
    <source>
        <strain evidence="1 2">J2-2</strain>
    </source>
</reference>
<dbReference type="InterPro" id="IPR046267">
    <property type="entry name" value="DUF6300"/>
</dbReference>
<organism evidence="1 2">
    <name type="scientific">Kineosporia corallincola</name>
    <dbReference type="NCBI Taxonomy" id="2835133"/>
    <lineage>
        <taxon>Bacteria</taxon>
        <taxon>Bacillati</taxon>
        <taxon>Actinomycetota</taxon>
        <taxon>Actinomycetes</taxon>
        <taxon>Kineosporiales</taxon>
        <taxon>Kineosporiaceae</taxon>
        <taxon>Kineosporia</taxon>
    </lineage>
</organism>
<proteinExistence type="predicted"/>
<keyword evidence="2" id="KW-1185">Reference proteome</keyword>
<dbReference type="Proteomes" id="UP001197247">
    <property type="component" value="Unassembled WGS sequence"/>
</dbReference>
<dbReference type="Pfam" id="PF19817">
    <property type="entry name" value="DUF6300"/>
    <property type="match status" value="1"/>
</dbReference>
<protein>
    <recommendedName>
        <fullName evidence="3">HNH endonuclease</fullName>
    </recommendedName>
</protein>
<evidence type="ECO:0000313" key="2">
    <source>
        <dbReference type="Proteomes" id="UP001197247"/>
    </source>
</evidence>
<name>A0ABS5TGN1_9ACTN</name>
<comment type="caution">
    <text evidence="1">The sequence shown here is derived from an EMBL/GenBank/DDBJ whole genome shotgun (WGS) entry which is preliminary data.</text>
</comment>
<sequence length="121" mass="12598">MTRPVHGSPDEPAPGCPLIVETTEQAPTCPGCGRQGILAATVPHTVTDERGHETTGTAVAVLCQTCHLDDPQAGPLITYFAVHGSITAETLEQATSLVAGWLAAVRVEPFSGEGPERQNEA</sequence>
<evidence type="ECO:0000313" key="1">
    <source>
        <dbReference type="EMBL" id="MBT0770200.1"/>
    </source>
</evidence>
<gene>
    <name evidence="1" type="ORF">KIH74_14765</name>
</gene>
<dbReference type="EMBL" id="JAHBAY010000005">
    <property type="protein sequence ID" value="MBT0770200.1"/>
    <property type="molecule type" value="Genomic_DNA"/>
</dbReference>
<accession>A0ABS5TGN1</accession>
<evidence type="ECO:0008006" key="3">
    <source>
        <dbReference type="Google" id="ProtNLM"/>
    </source>
</evidence>
<dbReference type="RefSeq" id="WP_214156490.1">
    <property type="nucleotide sequence ID" value="NZ_JAHBAY010000005.1"/>
</dbReference>